<evidence type="ECO:0000313" key="2">
    <source>
        <dbReference type="Proteomes" id="UP000556329"/>
    </source>
</evidence>
<sequence length="43" mass="4879">MNRFLDELRARKIVIPGISVVERMAAEATHAAERRIIADIDET</sequence>
<dbReference type="AlphaFoldDB" id="A0A841PGB3"/>
<evidence type="ECO:0000313" key="1">
    <source>
        <dbReference type="EMBL" id="MBB6414227.1"/>
    </source>
</evidence>
<reference evidence="1 2" key="1">
    <citation type="submission" date="2020-08" db="EMBL/GenBank/DDBJ databases">
        <title>Genomic Encyclopedia of Type Strains, Phase IV (KMG-IV): sequencing the most valuable type-strain genomes for metagenomic binning, comparative biology and taxonomic classification.</title>
        <authorList>
            <person name="Goeker M."/>
        </authorList>
    </citation>
    <scope>NUCLEOTIDE SEQUENCE [LARGE SCALE GENOMIC DNA]</scope>
    <source>
        <strain evidence="1 2">DSM 100039</strain>
    </source>
</reference>
<keyword evidence="2" id="KW-1185">Reference proteome</keyword>
<accession>A0A841PGB3</accession>
<comment type="caution">
    <text evidence="1">The sequence shown here is derived from an EMBL/GenBank/DDBJ whole genome shotgun (WGS) entry which is preliminary data.</text>
</comment>
<dbReference type="Proteomes" id="UP000556329">
    <property type="component" value="Unassembled WGS sequence"/>
</dbReference>
<gene>
    <name evidence="1" type="ORF">HNQ71_006936</name>
</gene>
<protein>
    <submittedName>
        <fullName evidence="1">Uncharacterized protein</fullName>
    </submittedName>
</protein>
<proteinExistence type="predicted"/>
<organism evidence="1 2">
    <name type="scientific">Mesorhizobium sangaii</name>
    <dbReference type="NCBI Taxonomy" id="505389"/>
    <lineage>
        <taxon>Bacteria</taxon>
        <taxon>Pseudomonadati</taxon>
        <taxon>Pseudomonadota</taxon>
        <taxon>Alphaproteobacteria</taxon>
        <taxon>Hyphomicrobiales</taxon>
        <taxon>Phyllobacteriaceae</taxon>
        <taxon>Mesorhizobium</taxon>
    </lineage>
</organism>
<dbReference type="EMBL" id="JACHEF010000016">
    <property type="protein sequence ID" value="MBB6414227.1"/>
    <property type="molecule type" value="Genomic_DNA"/>
</dbReference>
<name>A0A841PGB3_9HYPH</name>